<feature type="transmembrane region" description="Helical" evidence="8">
    <location>
        <begin position="532"/>
        <end position="553"/>
    </location>
</feature>
<comment type="caution">
    <text evidence="9">The sequence shown here is derived from an EMBL/GenBank/DDBJ whole genome shotgun (WGS) entry which is preliminary data.</text>
</comment>
<dbReference type="RefSeq" id="XP_018641224.1">
    <property type="nucleotide sequence ID" value="XM_018786429.1"/>
</dbReference>
<dbReference type="AlphaFoldDB" id="A0A151LJA6"/>
<feature type="compositionally biased region" description="Acidic residues" evidence="7">
    <location>
        <begin position="210"/>
        <end position="256"/>
    </location>
</feature>
<dbReference type="GeneID" id="29777021"/>
<gene>
    <name evidence="9" type="ORF">PGSY75_1131100</name>
</gene>
<name>A0A151LJA6_9APIC</name>
<keyword evidence="3 8" id="KW-0812">Transmembrane</keyword>
<keyword evidence="4 8" id="KW-1133">Transmembrane helix</keyword>
<dbReference type="KEGG" id="pgab:PGSY75_1131100"/>
<dbReference type="Proteomes" id="UP000076004">
    <property type="component" value="Unassembled WGS sequence"/>
</dbReference>
<evidence type="ECO:0000256" key="2">
    <source>
        <dbReference type="ARBA" id="ARBA00009310"/>
    </source>
</evidence>
<evidence type="ECO:0000256" key="6">
    <source>
        <dbReference type="SAM" id="Coils"/>
    </source>
</evidence>
<evidence type="ECO:0000256" key="1">
    <source>
        <dbReference type="ARBA" id="ARBA00004141"/>
    </source>
</evidence>
<keyword evidence="6" id="KW-0175">Coiled coil</keyword>
<dbReference type="GO" id="GO:0016020">
    <property type="term" value="C:membrane"/>
    <property type="evidence" value="ECO:0007669"/>
    <property type="project" value="UniProtKB-SubCell"/>
</dbReference>
<dbReference type="VEuPathDB" id="PlasmoDB:PGSY75_1131100"/>
<evidence type="ECO:0000256" key="3">
    <source>
        <dbReference type="ARBA" id="ARBA00022692"/>
    </source>
</evidence>
<feature type="transmembrane region" description="Helical" evidence="8">
    <location>
        <begin position="501"/>
        <end position="520"/>
    </location>
</feature>
<keyword evidence="5 8" id="KW-0472">Membrane</keyword>
<feature type="region of interest" description="Disordered" evidence="7">
    <location>
        <begin position="210"/>
        <end position="306"/>
    </location>
</feature>
<feature type="transmembrane region" description="Helical" evidence="8">
    <location>
        <begin position="559"/>
        <end position="579"/>
    </location>
</feature>
<sequence length="629" mass="76506">MIKIIIGIIGYYIVYSSYHIYENIKIPIFNHHNVIKNNEGHKKEQTVMPKEGNKRYSTNEEEEEYLNKPFKNILKKDDIIDYHLYFSCEEDIDINKHIQDKYLENDEKFISVYKILNGRYNWNNNVDLLEEKRKKNIFFFLFENIYPSFDIKIPQELIDQRKDIYLHILTYVNKELYRYGSKTVVITKRKKKRKSQGKKRFLWKGLIDEEEEEDIEDDDEKEDIEGGDEMEDIEDDEEMDDIEDDDEMEDIEDDDEKTNKQDSYEKGGSNKVYKNISKNKQNNKYPSDKRDIKYNNNNNNKKNNFIKSNEKMLNIDKKKKRKDFLFYIPKKIRFGPVIEYNDFHISNLGFFSNMFIDKDTNTYLLPLYVNNHLTPDDEYRMIKMKNSDDMMKKKLKKKRSSEDDNKDNITNEYNNLKKKNYLEIYDLSKMTYEIKNDMNPLKNELMEYRINIEYVPINYNYYNLLNMLKFNVEYVKKKYNFISFDMDSISTFLCSDIICSMIIYILCFIYIIIEVSYLLFDIKCWKRWNSLYTFTYSNDIIMNITLLFFILLYLRNINYGRVIMIYYIMKMMVLIFKIINNYDICILNDYPYICINKKCITNMNERIIINDEFEKKIKNKINIFMIFII</sequence>
<feature type="coiled-coil region" evidence="6">
    <location>
        <begin position="392"/>
        <end position="419"/>
    </location>
</feature>
<protein>
    <submittedName>
        <fullName evidence="9">Putative serpentine receptor</fullName>
    </submittedName>
</protein>
<accession>A0A151LJA6</accession>
<dbReference type="VEuPathDB" id="PlasmoDB:PGABG01_1129100"/>
<comment type="subcellular location">
    <subcellularLocation>
        <location evidence="1">Membrane</location>
        <topology evidence="1">Multi-pass membrane protein</topology>
    </subcellularLocation>
</comment>
<evidence type="ECO:0000256" key="4">
    <source>
        <dbReference type="ARBA" id="ARBA00022989"/>
    </source>
</evidence>
<comment type="similarity">
    <text evidence="2">Belongs to the CLPTM1 family.</text>
</comment>
<proteinExistence type="inferred from homology"/>
<reference evidence="9 10" key="1">
    <citation type="journal article" date="2016" name="Nat. Commun.">
        <title>Genomes of cryptic chimpanzee Plasmodium species reveal key evolutionary events leading to human malaria.</title>
        <authorList>
            <person name="Sundararaman S.A."/>
            <person name="Plenderleith L.J."/>
            <person name="Liu W."/>
            <person name="Loy D.E."/>
            <person name="Learn G.H."/>
            <person name="Li Y."/>
            <person name="Shaw K.S."/>
            <person name="Ayouba A."/>
            <person name="Peeters M."/>
            <person name="Speede S."/>
            <person name="Shaw G.M."/>
            <person name="Bushman F.D."/>
            <person name="Brisson D."/>
            <person name="Rayner J.C."/>
            <person name="Sharp P.M."/>
            <person name="Hahn B.H."/>
        </authorList>
    </citation>
    <scope>NUCLEOTIDE SEQUENCE [LARGE SCALE GENOMIC DNA]</scope>
    <source>
        <strain evidence="9 10">SY75</strain>
    </source>
</reference>
<evidence type="ECO:0000256" key="7">
    <source>
        <dbReference type="SAM" id="MobiDB-lite"/>
    </source>
</evidence>
<dbReference type="PANTHER" id="PTHR21347">
    <property type="entry name" value="CLEFT LIP AND PALATE ASSOCIATED TRANSMEMBRANE PROTEIN-RELATED"/>
    <property type="match status" value="1"/>
</dbReference>
<dbReference type="InterPro" id="IPR008429">
    <property type="entry name" value="CLPTM1"/>
</dbReference>
<evidence type="ECO:0000313" key="10">
    <source>
        <dbReference type="Proteomes" id="UP000076004"/>
    </source>
</evidence>
<evidence type="ECO:0000256" key="8">
    <source>
        <dbReference type="SAM" id="Phobius"/>
    </source>
</evidence>
<evidence type="ECO:0000256" key="5">
    <source>
        <dbReference type="ARBA" id="ARBA00023136"/>
    </source>
</evidence>
<organism evidence="9 10">
    <name type="scientific">Plasmodium gaboni</name>
    <dbReference type="NCBI Taxonomy" id="647221"/>
    <lineage>
        <taxon>Eukaryota</taxon>
        <taxon>Sar</taxon>
        <taxon>Alveolata</taxon>
        <taxon>Apicomplexa</taxon>
        <taxon>Aconoidasida</taxon>
        <taxon>Haemosporida</taxon>
        <taxon>Plasmodiidae</taxon>
        <taxon>Plasmodium</taxon>
        <taxon>Plasmodium (Laverania)</taxon>
    </lineage>
</organism>
<dbReference type="EMBL" id="LVLB01000012">
    <property type="protein sequence ID" value="KYN98947.1"/>
    <property type="molecule type" value="Genomic_DNA"/>
</dbReference>
<feature type="non-terminal residue" evidence="9">
    <location>
        <position position="629"/>
    </location>
</feature>
<evidence type="ECO:0000313" key="9">
    <source>
        <dbReference type="EMBL" id="KYN98947.1"/>
    </source>
</evidence>
<feature type="compositionally biased region" description="Polar residues" evidence="7">
    <location>
        <begin position="276"/>
        <end position="285"/>
    </location>
</feature>
<keyword evidence="9" id="KW-0675">Receptor</keyword>
<dbReference type="PANTHER" id="PTHR21347:SF0">
    <property type="entry name" value="LIPID SCRAMBLASE CLPTM1L"/>
    <property type="match status" value="1"/>
</dbReference>
<dbReference type="GO" id="GO:0012505">
    <property type="term" value="C:endomembrane system"/>
    <property type="evidence" value="ECO:0007669"/>
    <property type="project" value="TreeGrafter"/>
</dbReference>